<dbReference type="InterPro" id="IPR036514">
    <property type="entry name" value="SGNH_hydro_sf"/>
</dbReference>
<evidence type="ECO:0000313" key="2">
    <source>
        <dbReference type="EMBL" id="WNR42816.1"/>
    </source>
</evidence>
<proteinExistence type="predicted"/>
<evidence type="ECO:0000259" key="1">
    <source>
        <dbReference type="Pfam" id="PF13472"/>
    </source>
</evidence>
<organism evidence="2 3">
    <name type="scientific">Paenibacillus roseopurpureus</name>
    <dbReference type="NCBI Taxonomy" id="2918901"/>
    <lineage>
        <taxon>Bacteria</taxon>
        <taxon>Bacillati</taxon>
        <taxon>Bacillota</taxon>
        <taxon>Bacilli</taxon>
        <taxon>Bacillales</taxon>
        <taxon>Paenibacillaceae</taxon>
        <taxon>Paenibacillus</taxon>
    </lineage>
</organism>
<dbReference type="Proteomes" id="UP001304650">
    <property type="component" value="Chromosome"/>
</dbReference>
<dbReference type="PANTHER" id="PTHR30383:SF5">
    <property type="entry name" value="SGNH HYDROLASE-TYPE ESTERASE DOMAIN-CONTAINING PROTEIN"/>
    <property type="match status" value="1"/>
</dbReference>
<dbReference type="SUPFAM" id="SSF52266">
    <property type="entry name" value="SGNH hydrolase"/>
    <property type="match status" value="1"/>
</dbReference>
<accession>A0AA96RJ63</accession>
<keyword evidence="2" id="KW-0378">Hydrolase</keyword>
<evidence type="ECO:0000313" key="3">
    <source>
        <dbReference type="Proteomes" id="UP001304650"/>
    </source>
</evidence>
<sequence>MHTLKTIANLEAGKNQCIVTYGTSLTDGAAWVEDMNAKLQERYPGLATVINSAKAAMWSQWAIDNLSEKVFAHKPDLIFIEFAINDAYLPYETTIDQCKSRLESMIDQIVESNPACEIVLMTMNPPVGVSLESRPVFNDYYDVYRLVAKERSLPLIDHYEQWNAILQHNPEQFHQWVPDSIHPIPEGSLAVTARGVRELLFNLIA</sequence>
<protein>
    <submittedName>
        <fullName evidence="2">SGNH/GDSL hydrolase family protein</fullName>
    </submittedName>
</protein>
<reference evidence="2" key="1">
    <citation type="submission" date="2022-02" db="EMBL/GenBank/DDBJ databases">
        <title>Paenibacillus sp. MBLB1832 Whole Genome Shotgun Sequencing.</title>
        <authorList>
            <person name="Hwang C.Y."/>
            <person name="Cho E.-S."/>
            <person name="Seo M.-J."/>
        </authorList>
    </citation>
    <scope>NUCLEOTIDE SEQUENCE</scope>
    <source>
        <strain evidence="2">MBLB1832</strain>
    </source>
</reference>
<dbReference type="GO" id="GO:0004622">
    <property type="term" value="F:phosphatidylcholine lysophospholipase activity"/>
    <property type="evidence" value="ECO:0007669"/>
    <property type="project" value="TreeGrafter"/>
</dbReference>
<feature type="domain" description="SGNH hydrolase-type esterase" evidence="1">
    <location>
        <begin position="22"/>
        <end position="187"/>
    </location>
</feature>
<dbReference type="RefSeq" id="WP_314796575.1">
    <property type="nucleotide sequence ID" value="NZ_CP130319.1"/>
</dbReference>
<name>A0AA96RJ63_9BACL</name>
<dbReference type="CDD" id="cd00229">
    <property type="entry name" value="SGNH_hydrolase"/>
    <property type="match status" value="1"/>
</dbReference>
<dbReference type="InterPro" id="IPR013830">
    <property type="entry name" value="SGNH_hydro"/>
</dbReference>
<keyword evidence="3" id="KW-1185">Reference proteome</keyword>
<dbReference type="EMBL" id="CP130319">
    <property type="protein sequence ID" value="WNR42816.1"/>
    <property type="molecule type" value="Genomic_DNA"/>
</dbReference>
<gene>
    <name evidence="2" type="ORF">MJB10_17015</name>
</gene>
<dbReference type="Gene3D" id="3.40.50.1110">
    <property type="entry name" value="SGNH hydrolase"/>
    <property type="match status" value="1"/>
</dbReference>
<dbReference type="PANTHER" id="PTHR30383">
    <property type="entry name" value="THIOESTERASE 1/PROTEASE 1/LYSOPHOSPHOLIPASE L1"/>
    <property type="match status" value="1"/>
</dbReference>
<dbReference type="InterPro" id="IPR051532">
    <property type="entry name" value="Ester_Hydrolysis_Enzymes"/>
</dbReference>
<dbReference type="AlphaFoldDB" id="A0AA96RJ63"/>
<dbReference type="Pfam" id="PF13472">
    <property type="entry name" value="Lipase_GDSL_2"/>
    <property type="match status" value="1"/>
</dbReference>
<dbReference type="KEGG" id="proo:MJB10_17015"/>